<dbReference type="PANTHER" id="PTHR33124:SF12">
    <property type="entry name" value="TRANSCRIPTION FACTOR BHLH148"/>
    <property type="match status" value="1"/>
</dbReference>
<comment type="caution">
    <text evidence="5">The sequence shown here is derived from an EMBL/GenBank/DDBJ whole genome shotgun (WGS) entry which is preliminary data.</text>
</comment>
<dbReference type="OrthoDB" id="1647165at2759"/>
<evidence type="ECO:0000256" key="1">
    <source>
        <dbReference type="ARBA" id="ARBA00004123"/>
    </source>
</evidence>
<dbReference type="InterPro" id="IPR044549">
    <property type="entry name" value="bHLH_AtIBH1-like"/>
</dbReference>
<dbReference type="GO" id="GO:0005634">
    <property type="term" value="C:nucleus"/>
    <property type="evidence" value="ECO:0007669"/>
    <property type="project" value="UniProtKB-SubCell"/>
</dbReference>
<organism evidence="5 6">
    <name type="scientific">Genlisea aurea</name>
    <dbReference type="NCBI Taxonomy" id="192259"/>
    <lineage>
        <taxon>Eukaryota</taxon>
        <taxon>Viridiplantae</taxon>
        <taxon>Streptophyta</taxon>
        <taxon>Embryophyta</taxon>
        <taxon>Tracheophyta</taxon>
        <taxon>Spermatophyta</taxon>
        <taxon>Magnoliopsida</taxon>
        <taxon>eudicotyledons</taxon>
        <taxon>Gunneridae</taxon>
        <taxon>Pentapetalae</taxon>
        <taxon>asterids</taxon>
        <taxon>lamiids</taxon>
        <taxon>Lamiales</taxon>
        <taxon>Lentibulariaceae</taxon>
        <taxon>Genlisea</taxon>
    </lineage>
</organism>
<comment type="subcellular location">
    <subcellularLocation>
        <location evidence="1">Nucleus</location>
    </subcellularLocation>
</comment>
<name>S8BVV7_9LAMI</name>
<keyword evidence="6" id="KW-1185">Reference proteome</keyword>
<reference evidence="5 6" key="1">
    <citation type="journal article" date="2013" name="BMC Genomics">
        <title>The miniature genome of a carnivorous plant Genlisea aurea contains a low number of genes and short non-coding sequences.</title>
        <authorList>
            <person name="Leushkin E.V."/>
            <person name="Sutormin R.A."/>
            <person name="Nabieva E.R."/>
            <person name="Penin A.A."/>
            <person name="Kondrashov A.S."/>
            <person name="Logacheva M.D."/>
        </authorList>
    </citation>
    <scope>NUCLEOTIDE SEQUENCE [LARGE SCALE GENOMIC DNA]</scope>
</reference>
<keyword evidence="3" id="KW-0804">Transcription</keyword>
<dbReference type="AlphaFoldDB" id="S8BVV7"/>
<evidence type="ECO:0000313" key="5">
    <source>
        <dbReference type="EMBL" id="EPS58755.1"/>
    </source>
</evidence>
<dbReference type="Proteomes" id="UP000015453">
    <property type="component" value="Unassembled WGS sequence"/>
</dbReference>
<accession>S8BVV7</accession>
<dbReference type="InterPro" id="IPR044660">
    <property type="entry name" value="IBH1-like"/>
</dbReference>
<proteinExistence type="predicted"/>
<gene>
    <name evidence="5" type="ORF">M569_16057</name>
</gene>
<evidence type="ECO:0000256" key="2">
    <source>
        <dbReference type="ARBA" id="ARBA00023015"/>
    </source>
</evidence>
<dbReference type="CDD" id="cd11444">
    <property type="entry name" value="bHLH_AtIBH1_like"/>
    <property type="match status" value="1"/>
</dbReference>
<dbReference type="PANTHER" id="PTHR33124">
    <property type="entry name" value="TRANSCRIPTION FACTOR IBH1-LIKE 1"/>
    <property type="match status" value="1"/>
</dbReference>
<dbReference type="EMBL" id="AUSU01008928">
    <property type="protein sequence ID" value="EPS58755.1"/>
    <property type="molecule type" value="Genomic_DNA"/>
</dbReference>
<keyword evidence="2" id="KW-0805">Transcription regulation</keyword>
<evidence type="ECO:0000256" key="4">
    <source>
        <dbReference type="ARBA" id="ARBA00023242"/>
    </source>
</evidence>
<feature type="non-terminal residue" evidence="5">
    <location>
        <position position="1"/>
    </location>
</feature>
<keyword evidence="4" id="KW-0539">Nucleus</keyword>
<protein>
    <recommendedName>
        <fullName evidence="7">BHLH domain-containing protein</fullName>
    </recommendedName>
</protein>
<evidence type="ECO:0000256" key="3">
    <source>
        <dbReference type="ARBA" id="ARBA00023163"/>
    </source>
</evidence>
<evidence type="ECO:0000313" key="6">
    <source>
        <dbReference type="Proteomes" id="UP000015453"/>
    </source>
</evidence>
<dbReference type="GO" id="GO:0006355">
    <property type="term" value="P:regulation of DNA-templated transcription"/>
    <property type="evidence" value="ECO:0007669"/>
    <property type="project" value="InterPro"/>
</dbReference>
<evidence type="ECO:0008006" key="7">
    <source>
        <dbReference type="Google" id="ProtNLM"/>
    </source>
</evidence>
<sequence>KRKMRFRRQTCSEGEQSIEYSPRSSCIEWRSELQQKIYSSKLLHALRQVRGLGNSTGQKRVHETADRLLAARARGRTNWSQSILKNKLALRSIKKKKTSANQHRRMMAAITGSKKKIAQSKSQSVPSFQRKARFLSRLIPGCRKQPLPVVLEEATDYIPALEMQVRAMRALAELLS</sequence>
<feature type="non-terminal residue" evidence="5">
    <location>
        <position position="176"/>
    </location>
</feature>